<dbReference type="SUPFAM" id="SSF53955">
    <property type="entry name" value="Lysozyme-like"/>
    <property type="match status" value="1"/>
</dbReference>
<dbReference type="Pfam" id="PF01464">
    <property type="entry name" value="SLT"/>
    <property type="match status" value="1"/>
</dbReference>
<evidence type="ECO:0000256" key="1">
    <source>
        <dbReference type="ARBA" id="ARBA00007734"/>
    </source>
</evidence>
<accession>Q0VJ85</accession>
<dbReference type="CDD" id="cd16893">
    <property type="entry name" value="LT_MltC_MltE"/>
    <property type="match status" value="1"/>
</dbReference>
<dbReference type="InterPro" id="IPR023346">
    <property type="entry name" value="Lysozyme-like_dom_sf"/>
</dbReference>
<dbReference type="InterPro" id="IPR024570">
    <property type="entry name" value="Murein_transglycosylaseC_N"/>
</dbReference>
<dbReference type="EMBL" id="AM295497">
    <property type="protein sequence ID" value="CAL29645.1"/>
    <property type="molecule type" value="Genomic_DNA"/>
</dbReference>
<feature type="chain" id="PRO_5004178769" evidence="2">
    <location>
        <begin position="25"/>
        <end position="427"/>
    </location>
</feature>
<organism evidence="5">
    <name type="scientific">gamma proteobacterium 1A</name>
    <dbReference type="NCBI Taxonomy" id="208532"/>
    <lineage>
        <taxon>Bacteria</taxon>
        <taxon>Pseudomonadati</taxon>
        <taxon>Pseudomonadota</taxon>
        <taxon>Gammaproteobacteria</taxon>
    </lineage>
</organism>
<evidence type="ECO:0000259" key="3">
    <source>
        <dbReference type="Pfam" id="PF01464"/>
    </source>
</evidence>
<feature type="domain" description="Transglycosylase SLT" evidence="3">
    <location>
        <begin position="260"/>
        <end position="377"/>
    </location>
</feature>
<dbReference type="GO" id="GO:0000270">
    <property type="term" value="P:peptidoglycan metabolic process"/>
    <property type="evidence" value="ECO:0007669"/>
    <property type="project" value="InterPro"/>
</dbReference>
<dbReference type="GO" id="GO:0008933">
    <property type="term" value="F:peptidoglycan lytic transglycosylase activity"/>
    <property type="evidence" value="ECO:0007669"/>
    <property type="project" value="InterPro"/>
</dbReference>
<dbReference type="PROSITE" id="PS00922">
    <property type="entry name" value="TRANSGLYCOSYLASE"/>
    <property type="match status" value="1"/>
</dbReference>
<feature type="domain" description="Murein transglycosylase-C N-terminal" evidence="4">
    <location>
        <begin position="65"/>
        <end position="121"/>
    </location>
</feature>
<dbReference type="InterPro" id="IPR008258">
    <property type="entry name" value="Transglycosylase_SLT_dom_1"/>
</dbReference>
<keyword evidence="2" id="KW-0732">Signal</keyword>
<dbReference type="Gene3D" id="1.10.530.10">
    <property type="match status" value="1"/>
</dbReference>
<reference evidence="5" key="2">
    <citation type="submission" date="2006-07" db="EMBL/GenBank/DDBJ databases">
        <authorList>
            <person name="Borriss M."/>
        </authorList>
    </citation>
    <scope>NUCLEOTIDE SEQUENCE</scope>
    <source>
        <strain evidence="5">1A</strain>
    </source>
</reference>
<sequence length="427" mass="48027">MINKKQMLNIVLGLAIVLSESTWAQTPEEAEFEAFLKVHQTEFSDYQAQQNKEFEAFVKAWQDAEKQYLDKIAKRWQDPSLPSQKVWVQYTEELDRRTSIDFETGEIVVELLDSQSDEQALAFAESQLNQLAEVSVEQTLHKDPIYIQANKNLAMQSIHITESGVSKRVDTAAEYMPNKLANNASQSSINAVTKETKESKIQPVSMADQSVLSKKLVRQTLGGAKPKIVKENNRTRISYQLPSTTLSSQAERYLPQVNLQAKRWNLDPALLLAIIQTESSFNPLARSAVPAFGLMQIVPASAGKDVSAFLQGKPMLLSPEYLYKAKNNVEAGSAYVHLLSNRYFKDVRDSQSRTYISIAAYNTGPGNVAKTLSGTNSLTRASIAANLMSSEKIYQLMLQKLPAQETRNYLKKVVKRTAYYEEQLKRL</sequence>
<dbReference type="InterPro" id="IPR000189">
    <property type="entry name" value="Transglyc_AS"/>
</dbReference>
<evidence type="ECO:0000313" key="5">
    <source>
        <dbReference type="EMBL" id="CAL29645.1"/>
    </source>
</evidence>
<reference evidence="5" key="1">
    <citation type="journal article" date="2003" name="Extremophiles">
        <title>Isolation and characterization of marine psychrophilic phage-host systems from Arctic sea ice.</title>
        <authorList>
            <person name="Borriss M."/>
            <person name="Helmke E."/>
            <person name="Hanschke R."/>
            <person name="Schweder T."/>
        </authorList>
    </citation>
    <scope>NUCLEOTIDE SEQUENCE</scope>
    <source>
        <strain evidence="5">1A</strain>
    </source>
</reference>
<dbReference type="PANTHER" id="PTHR37423:SF2">
    <property type="entry name" value="MEMBRANE-BOUND LYTIC MUREIN TRANSGLYCOSYLASE C"/>
    <property type="match status" value="1"/>
</dbReference>
<gene>
    <name evidence="5" type="primary">lte</name>
</gene>
<name>Q0VJ85_9GAMM</name>
<feature type="signal peptide" evidence="2">
    <location>
        <begin position="1"/>
        <end position="24"/>
    </location>
</feature>
<comment type="similarity">
    <text evidence="1">Belongs to the transglycosylase Slt family.</text>
</comment>
<protein>
    <submittedName>
        <fullName evidence="5">Putative lytic transglycosylase</fullName>
    </submittedName>
</protein>
<dbReference type="CAZy" id="GH23">
    <property type="family name" value="Glycoside Hydrolase Family 23"/>
</dbReference>
<dbReference type="Pfam" id="PF11873">
    <property type="entry name" value="Mltc_N"/>
    <property type="match status" value="1"/>
</dbReference>
<proteinExistence type="inferred from homology"/>
<dbReference type="AlphaFoldDB" id="Q0VJ85"/>
<dbReference type="PANTHER" id="PTHR37423">
    <property type="entry name" value="SOLUBLE LYTIC MUREIN TRANSGLYCOSYLASE-RELATED"/>
    <property type="match status" value="1"/>
</dbReference>
<evidence type="ECO:0000256" key="2">
    <source>
        <dbReference type="SAM" id="SignalP"/>
    </source>
</evidence>
<evidence type="ECO:0000259" key="4">
    <source>
        <dbReference type="Pfam" id="PF11873"/>
    </source>
</evidence>
<dbReference type="GO" id="GO:0016020">
    <property type="term" value="C:membrane"/>
    <property type="evidence" value="ECO:0007669"/>
    <property type="project" value="InterPro"/>
</dbReference>